<proteinExistence type="predicted"/>
<protein>
    <submittedName>
        <fullName evidence="1">Uncharacterized protein</fullName>
    </submittedName>
</protein>
<keyword evidence="2" id="KW-1185">Reference proteome</keyword>
<gene>
    <name evidence="1" type="ORF">K443DRAFT_681313</name>
</gene>
<name>A0A0C9XP11_9AGAR</name>
<dbReference type="EMBL" id="KN838685">
    <property type="protein sequence ID" value="KIJ97752.1"/>
    <property type="molecule type" value="Genomic_DNA"/>
</dbReference>
<organism evidence="1 2">
    <name type="scientific">Laccaria amethystina LaAM-08-1</name>
    <dbReference type="NCBI Taxonomy" id="1095629"/>
    <lineage>
        <taxon>Eukaryota</taxon>
        <taxon>Fungi</taxon>
        <taxon>Dikarya</taxon>
        <taxon>Basidiomycota</taxon>
        <taxon>Agaricomycotina</taxon>
        <taxon>Agaricomycetes</taxon>
        <taxon>Agaricomycetidae</taxon>
        <taxon>Agaricales</taxon>
        <taxon>Agaricineae</taxon>
        <taxon>Hydnangiaceae</taxon>
        <taxon>Laccaria</taxon>
    </lineage>
</organism>
<reference evidence="2" key="2">
    <citation type="submission" date="2015-01" db="EMBL/GenBank/DDBJ databases">
        <title>Evolutionary Origins and Diversification of the Mycorrhizal Mutualists.</title>
        <authorList>
            <consortium name="DOE Joint Genome Institute"/>
            <consortium name="Mycorrhizal Genomics Consortium"/>
            <person name="Kohler A."/>
            <person name="Kuo A."/>
            <person name="Nagy L.G."/>
            <person name="Floudas D."/>
            <person name="Copeland A."/>
            <person name="Barry K.W."/>
            <person name="Cichocki N."/>
            <person name="Veneault-Fourrey C."/>
            <person name="LaButti K."/>
            <person name="Lindquist E.A."/>
            <person name="Lipzen A."/>
            <person name="Lundell T."/>
            <person name="Morin E."/>
            <person name="Murat C."/>
            <person name="Riley R."/>
            <person name="Ohm R."/>
            <person name="Sun H."/>
            <person name="Tunlid A."/>
            <person name="Henrissat B."/>
            <person name="Grigoriev I.V."/>
            <person name="Hibbett D.S."/>
            <person name="Martin F."/>
        </authorList>
    </citation>
    <scope>NUCLEOTIDE SEQUENCE [LARGE SCALE GENOMIC DNA]</scope>
    <source>
        <strain evidence="2">LaAM-08-1</strain>
    </source>
</reference>
<sequence length="96" mass="10730">MGRHRPKRVLELSYRSRGHASLQHFSWVPIRIPHLQRFPSDRNRSVGTSYDHTFDVRGGAVGTFKMATGQADATDGVTGFGGLLESCDNARVVFWV</sequence>
<dbReference type="HOGENOM" id="CLU_2518639_0_0_1"/>
<dbReference type="Proteomes" id="UP000054477">
    <property type="component" value="Unassembled WGS sequence"/>
</dbReference>
<evidence type="ECO:0000313" key="2">
    <source>
        <dbReference type="Proteomes" id="UP000054477"/>
    </source>
</evidence>
<dbReference type="AlphaFoldDB" id="A0A0C9XP11"/>
<evidence type="ECO:0000313" key="1">
    <source>
        <dbReference type="EMBL" id="KIJ97752.1"/>
    </source>
</evidence>
<reference evidence="1 2" key="1">
    <citation type="submission" date="2014-04" db="EMBL/GenBank/DDBJ databases">
        <authorList>
            <consortium name="DOE Joint Genome Institute"/>
            <person name="Kuo A."/>
            <person name="Kohler A."/>
            <person name="Nagy L.G."/>
            <person name="Floudas D."/>
            <person name="Copeland A."/>
            <person name="Barry K.W."/>
            <person name="Cichocki N."/>
            <person name="Veneault-Fourrey C."/>
            <person name="LaButti K."/>
            <person name="Lindquist E.A."/>
            <person name="Lipzen A."/>
            <person name="Lundell T."/>
            <person name="Morin E."/>
            <person name="Murat C."/>
            <person name="Sun H."/>
            <person name="Tunlid A."/>
            <person name="Henrissat B."/>
            <person name="Grigoriev I.V."/>
            <person name="Hibbett D.S."/>
            <person name="Martin F."/>
            <person name="Nordberg H.P."/>
            <person name="Cantor M.N."/>
            <person name="Hua S.X."/>
        </authorList>
    </citation>
    <scope>NUCLEOTIDE SEQUENCE [LARGE SCALE GENOMIC DNA]</scope>
    <source>
        <strain evidence="1 2">LaAM-08-1</strain>
    </source>
</reference>
<accession>A0A0C9XP11</accession>